<feature type="domain" description="Glycosyltransferase subfamily 4-like N-terminal" evidence="2">
    <location>
        <begin position="16"/>
        <end position="185"/>
    </location>
</feature>
<dbReference type="InterPro" id="IPR001296">
    <property type="entry name" value="Glyco_trans_1"/>
</dbReference>
<dbReference type="Pfam" id="PF00534">
    <property type="entry name" value="Glycos_transf_1"/>
    <property type="match status" value="1"/>
</dbReference>
<keyword evidence="4" id="KW-1185">Reference proteome</keyword>
<dbReference type="RefSeq" id="WP_068405064.1">
    <property type="nucleotide sequence ID" value="NZ_CP014504.1"/>
</dbReference>
<dbReference type="KEGG" id="pcm:AY601_4398"/>
<keyword evidence="3" id="KW-0808">Transferase</keyword>
<evidence type="ECO:0000259" key="2">
    <source>
        <dbReference type="Pfam" id="PF13439"/>
    </source>
</evidence>
<dbReference type="EMBL" id="CP014504">
    <property type="protein sequence ID" value="AMQ01241.1"/>
    <property type="molecule type" value="Genomic_DNA"/>
</dbReference>
<accession>A0A127VJ65</accession>
<organism evidence="3 4">
    <name type="scientific">Pedobacter cryoconitis</name>
    <dbReference type="NCBI Taxonomy" id="188932"/>
    <lineage>
        <taxon>Bacteria</taxon>
        <taxon>Pseudomonadati</taxon>
        <taxon>Bacteroidota</taxon>
        <taxon>Sphingobacteriia</taxon>
        <taxon>Sphingobacteriales</taxon>
        <taxon>Sphingobacteriaceae</taxon>
        <taxon>Pedobacter</taxon>
    </lineage>
</organism>
<proteinExistence type="predicted"/>
<dbReference type="AlphaFoldDB" id="A0A127VJ65"/>
<dbReference type="PANTHER" id="PTHR12526:SF630">
    <property type="entry name" value="GLYCOSYLTRANSFERASE"/>
    <property type="match status" value="1"/>
</dbReference>
<gene>
    <name evidence="3" type="ORF">AY601_4398</name>
</gene>
<dbReference type="SUPFAM" id="SSF53756">
    <property type="entry name" value="UDP-Glycosyltransferase/glycogen phosphorylase"/>
    <property type="match status" value="1"/>
</dbReference>
<dbReference type="PATRIC" id="fig|188932.3.peg.4560"/>
<protein>
    <submittedName>
        <fullName evidence="3">Glycosyl transferase group 1</fullName>
    </submittedName>
</protein>
<evidence type="ECO:0000313" key="4">
    <source>
        <dbReference type="Proteomes" id="UP000071561"/>
    </source>
</evidence>
<dbReference type="Pfam" id="PF13439">
    <property type="entry name" value="Glyco_transf_4"/>
    <property type="match status" value="1"/>
</dbReference>
<name>A0A127VJ65_9SPHI</name>
<evidence type="ECO:0000313" key="3">
    <source>
        <dbReference type="EMBL" id="AMQ01241.1"/>
    </source>
</evidence>
<evidence type="ECO:0000259" key="1">
    <source>
        <dbReference type="Pfam" id="PF00534"/>
    </source>
</evidence>
<dbReference type="Proteomes" id="UP000071561">
    <property type="component" value="Chromosome"/>
</dbReference>
<dbReference type="GO" id="GO:0016757">
    <property type="term" value="F:glycosyltransferase activity"/>
    <property type="evidence" value="ECO:0007669"/>
    <property type="project" value="InterPro"/>
</dbReference>
<dbReference type="Gene3D" id="3.40.50.2000">
    <property type="entry name" value="Glycogen Phosphorylase B"/>
    <property type="match status" value="2"/>
</dbReference>
<dbReference type="OrthoDB" id="9790710at2"/>
<dbReference type="NCBIfam" id="NF046085">
    <property type="entry name" value="XrtY_assoc_Gly1"/>
    <property type="match status" value="1"/>
</dbReference>
<sequence length="385" mass="43632">MKILQINASYKPAYIYGGPTMSVSKLSEELVKAGCTVEVFTTTANGLTELQVTTVLPQDIDGVKVRYFKRLTKDHSHFSPGLLAFLWKEVQSFDVVHVHAWWNLVSIFACFIAILRRVPIVLSPRGTLSNYSFKNRHIALKKVFHALIGRPLLSYCFLHTTSEREQAAMATLLKPKGIYTLYNFVKMPKIAHFPTTTPLNPQENGIFRLLFFSRIEQKKGLELLFAALADTTLPFRLTIAGSGDEKYIAVLKKLINDYKIDHRVDWVGFKDDDKFELMAAHHLLILPSYDENFGNVVIESLAVGTAVLISREVGLATYITSRQFGWVCNANVLSIKNSLTEIYNNPEKLNAIRTLAPPGIRDDFEETILIKKYDEMYKHIIATLD</sequence>
<feature type="domain" description="Glycosyl transferase family 1" evidence="1">
    <location>
        <begin position="208"/>
        <end position="353"/>
    </location>
</feature>
<dbReference type="PANTHER" id="PTHR12526">
    <property type="entry name" value="GLYCOSYLTRANSFERASE"/>
    <property type="match status" value="1"/>
</dbReference>
<reference evidence="3 4" key="1">
    <citation type="submission" date="2016-03" db="EMBL/GenBank/DDBJ databases">
        <title>Complete genome sequence of Pedobacter cryoconitis PAMC 27485.</title>
        <authorList>
            <person name="Lee J."/>
            <person name="Kim O.-S."/>
        </authorList>
    </citation>
    <scope>NUCLEOTIDE SEQUENCE [LARGE SCALE GENOMIC DNA]</scope>
    <source>
        <strain evidence="3 4">PAMC 27485</strain>
    </source>
</reference>
<dbReference type="InterPro" id="IPR028098">
    <property type="entry name" value="Glyco_trans_4-like_N"/>
</dbReference>